<sequence length="404" mass="46966">MAVKSGIKEGSRPPGTTLVFKNLNPNVQWMIGIDTSFYQANQTLKGIKLVCDGLHFLHYSLPQAQSTDPSNTEASQLEAVRYGHWINCRDGDVIWLIWDECSEDFSIEHMDNMESTHAIGKYIDELGEYYNYMIKYQDARSVWGSLTSFIDPEVIQEYVPYGDHERISKRIDTTSSSKEESFMLKDALENRDTKQKYDFRDKSEEELLYTIIDFKMKNSKATSAEEITQSSLDRSWQFNDIYGHDTDLFFGELQLAFVNYILLGSFSSGIQWIKLIKLISTCRSFLMKDPVLAVKLLECLYFQLQNLPEEYLSRDYSLFSSIDVDVYSQVFENLRNNIFTSEFWNASKDTRVASSKRLWESIMTMNESKFGLSFPEESRFDKDNFEVYDISDYDENDENAPTII</sequence>
<dbReference type="FunCoup" id="G8YQ34">
    <property type="interactions" value="876"/>
</dbReference>
<dbReference type="CDD" id="cd13777">
    <property type="entry name" value="Aar2_N"/>
    <property type="match status" value="1"/>
</dbReference>
<dbReference type="OrthoDB" id="201752at2759"/>
<dbReference type="Gene3D" id="1.25.40.550">
    <property type="entry name" value="Aar2, C-terminal domain-like"/>
    <property type="match status" value="1"/>
</dbReference>
<evidence type="ECO:0000259" key="3">
    <source>
        <dbReference type="Pfam" id="PF20981"/>
    </source>
</evidence>
<keyword evidence="5" id="KW-1185">Reference proteome</keyword>
<dbReference type="InterPro" id="IPR033647">
    <property type="entry name" value="Aar2_N"/>
</dbReference>
<feature type="domain" description="AAR2 C-terminal" evidence="2">
    <location>
        <begin position="209"/>
        <end position="374"/>
    </location>
</feature>
<feature type="domain" description="AAR2 N-terminal" evidence="3">
    <location>
        <begin position="15"/>
        <end position="160"/>
    </location>
</feature>
<dbReference type="HOGENOM" id="CLU_715925_0_0_1"/>
<dbReference type="InterPro" id="IPR007946">
    <property type="entry name" value="AAR2"/>
</dbReference>
<dbReference type="InterPro" id="IPR038516">
    <property type="entry name" value="AAR2_N_sf"/>
</dbReference>
<dbReference type="PANTHER" id="PTHR12689:SF4">
    <property type="entry name" value="PROTEIN AAR2 HOMOLOG"/>
    <property type="match status" value="1"/>
</dbReference>
<reference evidence="4 5" key="1">
    <citation type="journal article" date="2012" name="G3 (Bethesda)">
        <title>Pichia sorbitophila, an interspecies yeast hybrid reveals early steps of genome resolution following polyploidization.</title>
        <authorList>
            <person name="Leh Louis V."/>
            <person name="Despons L."/>
            <person name="Friedrich A."/>
            <person name="Martin T."/>
            <person name="Durrens P."/>
            <person name="Casaregola S."/>
            <person name="Neuveglise C."/>
            <person name="Fairhead C."/>
            <person name="Marck C."/>
            <person name="Cruz J.A."/>
            <person name="Straub M.L."/>
            <person name="Kugler V."/>
            <person name="Sacerdot C."/>
            <person name="Uzunov Z."/>
            <person name="Thierry A."/>
            <person name="Weiss S."/>
            <person name="Bleykasten C."/>
            <person name="De Montigny J."/>
            <person name="Jacques N."/>
            <person name="Jung P."/>
            <person name="Lemaire M."/>
            <person name="Mallet S."/>
            <person name="Morel G."/>
            <person name="Richard G.F."/>
            <person name="Sarkar A."/>
            <person name="Savel G."/>
            <person name="Schacherer J."/>
            <person name="Seret M.L."/>
            <person name="Talla E."/>
            <person name="Samson G."/>
            <person name="Jubin C."/>
            <person name="Poulain J."/>
            <person name="Vacherie B."/>
            <person name="Barbe V."/>
            <person name="Pelletier E."/>
            <person name="Sherman D.J."/>
            <person name="Westhof E."/>
            <person name="Weissenbach J."/>
            <person name="Baret P.V."/>
            <person name="Wincker P."/>
            <person name="Gaillardin C."/>
            <person name="Dujon B."/>
            <person name="Souciet J.L."/>
        </authorList>
    </citation>
    <scope>NUCLEOTIDE SEQUENCE [LARGE SCALE GENOMIC DNA]</scope>
    <source>
        <strain evidence="5">ATCC MYA-4447 / BCRC 22081 / CBS 7064 / NBRC 10061 / NRRL Y-12695</strain>
    </source>
</reference>
<dbReference type="EMBL" id="FO082056">
    <property type="protein sequence ID" value="CCE78769.1"/>
    <property type="molecule type" value="Genomic_DNA"/>
</dbReference>
<comment type="similarity">
    <text evidence="1">Belongs to the AAR2 family.</text>
</comment>
<dbReference type="AlphaFoldDB" id="G8YQ34"/>
<dbReference type="Gene3D" id="2.60.34.20">
    <property type="match status" value="1"/>
</dbReference>
<name>G8YQ34_PICSO</name>
<dbReference type="Pfam" id="PF05282">
    <property type="entry name" value="AAR2"/>
    <property type="match status" value="1"/>
</dbReference>
<dbReference type="OMA" id="GSSLQWH"/>
<dbReference type="InterPro" id="IPR033648">
    <property type="entry name" value="AAR2_C"/>
</dbReference>
<dbReference type="Proteomes" id="UP000005222">
    <property type="component" value="Chromosome D"/>
</dbReference>
<evidence type="ECO:0000256" key="1">
    <source>
        <dbReference type="ARBA" id="ARBA00006281"/>
    </source>
</evidence>
<dbReference type="Pfam" id="PF20981">
    <property type="entry name" value="AAR2_1st"/>
    <property type="match status" value="1"/>
</dbReference>
<gene>
    <name evidence="4" type="primary">Piso0_000798</name>
    <name evidence="4" type="ORF">GNLVRS01_PISO0D04359g</name>
</gene>
<organism evidence="4 5">
    <name type="scientific">Pichia sorbitophila (strain ATCC MYA-4447 / BCRC 22081 / CBS 7064 / NBRC 10061 / NRRL Y-12695)</name>
    <name type="common">Hybrid yeast</name>
    <dbReference type="NCBI Taxonomy" id="559304"/>
    <lineage>
        <taxon>Eukaryota</taxon>
        <taxon>Fungi</taxon>
        <taxon>Dikarya</taxon>
        <taxon>Ascomycota</taxon>
        <taxon>Saccharomycotina</taxon>
        <taxon>Pichiomycetes</taxon>
        <taxon>Debaryomycetaceae</taxon>
        <taxon>Millerozyma</taxon>
    </lineage>
</organism>
<dbReference type="eggNOG" id="KOG3937">
    <property type="taxonomic scope" value="Eukaryota"/>
</dbReference>
<accession>G8YQ34</accession>
<dbReference type="CDD" id="cd13778">
    <property type="entry name" value="Aar2_C"/>
    <property type="match status" value="1"/>
</dbReference>
<dbReference type="STRING" id="559304.G8YQ34"/>
<protein>
    <submittedName>
        <fullName evidence="4">Piso0_000798 protein</fullName>
    </submittedName>
</protein>
<dbReference type="InterPro" id="IPR038514">
    <property type="entry name" value="AAR2_C_sf"/>
</dbReference>
<proteinExistence type="inferred from homology"/>
<evidence type="ECO:0000259" key="2">
    <source>
        <dbReference type="Pfam" id="PF05282"/>
    </source>
</evidence>
<evidence type="ECO:0000313" key="5">
    <source>
        <dbReference type="Proteomes" id="UP000005222"/>
    </source>
</evidence>
<dbReference type="PANTHER" id="PTHR12689">
    <property type="entry name" value="A1 CISTRON SPLICING FACTOR AAR2-RELATED"/>
    <property type="match status" value="1"/>
</dbReference>
<dbReference type="InParanoid" id="G8YQ34"/>
<evidence type="ECO:0000313" key="4">
    <source>
        <dbReference type="EMBL" id="CCE78769.1"/>
    </source>
</evidence>
<dbReference type="GO" id="GO:0000244">
    <property type="term" value="P:spliceosomal tri-snRNP complex assembly"/>
    <property type="evidence" value="ECO:0007669"/>
    <property type="project" value="TreeGrafter"/>
</dbReference>